<dbReference type="AlphaFoldDB" id="A0A346PHK7"/>
<protein>
    <submittedName>
        <fullName evidence="1">Uncharacterized protein</fullName>
    </submittedName>
</protein>
<organism evidence="1 2">
    <name type="scientific">Natrarchaeobaculum sulfurireducens</name>
    <dbReference type="NCBI Taxonomy" id="2044521"/>
    <lineage>
        <taxon>Archaea</taxon>
        <taxon>Methanobacteriati</taxon>
        <taxon>Methanobacteriota</taxon>
        <taxon>Stenosarchaea group</taxon>
        <taxon>Halobacteria</taxon>
        <taxon>Halobacteriales</taxon>
        <taxon>Natrialbaceae</taxon>
        <taxon>Natrarchaeobaculum</taxon>
    </lineage>
</organism>
<dbReference type="GeneID" id="37639458"/>
<evidence type="ECO:0000313" key="1">
    <source>
        <dbReference type="EMBL" id="AXR79002.1"/>
    </source>
</evidence>
<dbReference type="Proteomes" id="UP000258707">
    <property type="component" value="Chromosome"/>
</dbReference>
<gene>
    <name evidence="1" type="ORF">AArc1_2689</name>
</gene>
<reference evidence="2" key="1">
    <citation type="submission" date="2017-10" db="EMBL/GenBank/DDBJ databases">
        <title>Phenotypic and genomic properties of facultatively anaerobic sulfur-reducing natronoarchaea from hypersaline soda lakes.</title>
        <authorList>
            <person name="Sorokin D.Y."/>
            <person name="Kublanov I.V."/>
            <person name="Roman P."/>
            <person name="Sinninghe Damste J.S."/>
            <person name="Golyshin P.N."/>
            <person name="Rojo D."/>
            <person name="Ciordia S."/>
            <person name="Mena Md.C."/>
            <person name="Ferrer M."/>
            <person name="Messina E."/>
            <person name="Smedile F."/>
            <person name="La Spada G."/>
            <person name="La Cono V."/>
            <person name="Yakimov M.M."/>
        </authorList>
    </citation>
    <scope>NUCLEOTIDE SEQUENCE [LARGE SCALE GENOMIC DNA]</scope>
    <source>
        <strain evidence="2">AArc1</strain>
    </source>
</reference>
<sequence length="143" mass="16316">MSILDILQRLPFKRWKTTRDALRPVLASTDWPEYPDHVTVDVDVETLEAAFRDVHWEDTSGFSIEYRGEVLNLRRPAGRRDDGTPLEDHLRFRETDAGLEGNGHREPSRLEAKTQHVEEDGLAWLSSQELAALVEEAGLQPTV</sequence>
<proteinExistence type="predicted"/>
<name>A0A346PHK7_9EURY</name>
<accession>A0A346PHK7</accession>
<evidence type="ECO:0000313" key="2">
    <source>
        <dbReference type="Proteomes" id="UP000258707"/>
    </source>
</evidence>
<dbReference type="RefSeq" id="WP_228442337.1">
    <property type="nucleotide sequence ID" value="NZ_CP024047.1"/>
</dbReference>
<dbReference type="EMBL" id="CP024047">
    <property type="protein sequence ID" value="AXR79002.1"/>
    <property type="molecule type" value="Genomic_DNA"/>
</dbReference>
<dbReference type="KEGG" id="nan:AArc1_2689"/>